<evidence type="ECO:0000256" key="6">
    <source>
        <dbReference type="RuleBase" id="RU000481"/>
    </source>
</evidence>
<dbReference type="InterPro" id="IPR015424">
    <property type="entry name" value="PyrdxlP-dep_Trfase"/>
</dbReference>
<dbReference type="Proteomes" id="UP000739538">
    <property type="component" value="Unassembled WGS sequence"/>
</dbReference>
<evidence type="ECO:0000256" key="1">
    <source>
        <dbReference type="ARBA" id="ARBA00001933"/>
    </source>
</evidence>
<reference evidence="8" key="2">
    <citation type="journal article" date="2021" name="Microbiome">
        <title>Successional dynamics and alternative stable states in a saline activated sludge microbial community over 9 years.</title>
        <authorList>
            <person name="Wang Y."/>
            <person name="Ye J."/>
            <person name="Ju F."/>
            <person name="Liu L."/>
            <person name="Boyd J.A."/>
            <person name="Deng Y."/>
            <person name="Parks D.H."/>
            <person name="Jiang X."/>
            <person name="Yin X."/>
            <person name="Woodcroft B.J."/>
            <person name="Tyson G.W."/>
            <person name="Hugenholtz P."/>
            <person name="Polz M.F."/>
            <person name="Zhang T."/>
        </authorList>
    </citation>
    <scope>NUCLEOTIDE SEQUENCE</scope>
    <source>
        <strain evidence="8">HKST-UBA02</strain>
    </source>
</reference>
<dbReference type="EC" id="2.6.1.-" evidence="6"/>
<gene>
    <name evidence="8" type="ORF">KDA27_08185</name>
</gene>
<dbReference type="PRINTS" id="PR00753">
    <property type="entry name" value="ACCSYNTHASE"/>
</dbReference>
<sequence length="392" mass="41728">MSGKVGLSETIAIDEKVKKLRAEGRRVISFGAGQPDAPTPPEVCEAGIAAIRGGATKYTSPGGCLELRQAICEKLERDNGLSYRPEQIVVSAGAKQAIFMALAVIVDPGEDVLLPAPYWVSYPTQISILGGNPRVIPTDERTGFKITAEQLRASITPNTACLILNSPSNPTGAVYSREELEAIGEVVLESGIQVVTDEIYERIVFGDSAHVSLASLSPALQKKTAVVNGVSKAYSMTGWRIGYFAAEPEWAERATALQSHLSGNPCSVSQEAAIEALRRGDASVREMVSVFGRRREQLLDLLRPAERLSLCPPDGAFYAFPDVSGYFGRSTGGTVLEDDLALAGYLIEEAGVALVPGSGFGSPKHMRLSFAASDREIEEGVRSMVAALGKLA</sequence>
<dbReference type="InterPro" id="IPR015422">
    <property type="entry name" value="PyrdxlP-dep_Trfase_small"/>
</dbReference>
<dbReference type="FunFam" id="3.40.640.10:FF:000033">
    <property type="entry name" value="Aspartate aminotransferase"/>
    <property type="match status" value="1"/>
</dbReference>
<protein>
    <recommendedName>
        <fullName evidence="6">Aminotransferase</fullName>
        <ecNumber evidence="6">2.6.1.-</ecNumber>
    </recommendedName>
</protein>
<dbReference type="EMBL" id="JAGQHS010000031">
    <property type="protein sequence ID" value="MCA9755764.1"/>
    <property type="molecule type" value="Genomic_DNA"/>
</dbReference>
<comment type="cofactor">
    <cofactor evidence="1 6">
        <name>pyridoxal 5'-phosphate</name>
        <dbReference type="ChEBI" id="CHEBI:597326"/>
    </cofactor>
</comment>
<evidence type="ECO:0000256" key="5">
    <source>
        <dbReference type="ARBA" id="ARBA00022898"/>
    </source>
</evidence>
<keyword evidence="4 6" id="KW-0808">Transferase</keyword>
<evidence type="ECO:0000256" key="3">
    <source>
        <dbReference type="ARBA" id="ARBA00022576"/>
    </source>
</evidence>
<dbReference type="PROSITE" id="PS00105">
    <property type="entry name" value="AA_TRANSFER_CLASS_1"/>
    <property type="match status" value="1"/>
</dbReference>
<dbReference type="InterPro" id="IPR004838">
    <property type="entry name" value="NHTrfase_class1_PyrdxlP-BS"/>
</dbReference>
<feature type="domain" description="Aminotransferase class I/classII large" evidence="7">
    <location>
        <begin position="26"/>
        <end position="382"/>
    </location>
</feature>
<dbReference type="InterPro" id="IPR015421">
    <property type="entry name" value="PyrdxlP-dep_Trfase_major"/>
</dbReference>
<comment type="similarity">
    <text evidence="2 6">Belongs to the class-I pyridoxal-phosphate-dependent aminotransferase family.</text>
</comment>
<dbReference type="InterPro" id="IPR004839">
    <property type="entry name" value="Aminotransferase_I/II_large"/>
</dbReference>
<dbReference type="InterPro" id="IPR050596">
    <property type="entry name" value="AspAT/PAT-like"/>
</dbReference>
<keyword evidence="3 6" id="KW-0032">Aminotransferase</keyword>
<dbReference type="GO" id="GO:0030170">
    <property type="term" value="F:pyridoxal phosphate binding"/>
    <property type="evidence" value="ECO:0007669"/>
    <property type="project" value="InterPro"/>
</dbReference>
<dbReference type="PANTHER" id="PTHR46383">
    <property type="entry name" value="ASPARTATE AMINOTRANSFERASE"/>
    <property type="match status" value="1"/>
</dbReference>
<organism evidence="8 9">
    <name type="scientific">Eiseniibacteriota bacterium</name>
    <dbReference type="NCBI Taxonomy" id="2212470"/>
    <lineage>
        <taxon>Bacteria</taxon>
        <taxon>Candidatus Eiseniibacteriota</taxon>
    </lineage>
</organism>
<evidence type="ECO:0000256" key="4">
    <source>
        <dbReference type="ARBA" id="ARBA00022679"/>
    </source>
</evidence>
<dbReference type="Gene3D" id="3.90.1150.10">
    <property type="entry name" value="Aspartate Aminotransferase, domain 1"/>
    <property type="match status" value="1"/>
</dbReference>
<dbReference type="SUPFAM" id="SSF53383">
    <property type="entry name" value="PLP-dependent transferases"/>
    <property type="match status" value="1"/>
</dbReference>
<dbReference type="AlphaFoldDB" id="A0A956SDY8"/>
<dbReference type="Pfam" id="PF00155">
    <property type="entry name" value="Aminotran_1_2"/>
    <property type="match status" value="1"/>
</dbReference>
<keyword evidence="5" id="KW-0663">Pyridoxal phosphate</keyword>
<dbReference type="CDD" id="cd00609">
    <property type="entry name" value="AAT_like"/>
    <property type="match status" value="1"/>
</dbReference>
<accession>A0A956SDY8</accession>
<comment type="caution">
    <text evidence="8">The sequence shown here is derived from an EMBL/GenBank/DDBJ whole genome shotgun (WGS) entry which is preliminary data.</text>
</comment>
<dbReference type="Gene3D" id="3.40.640.10">
    <property type="entry name" value="Type I PLP-dependent aspartate aminotransferase-like (Major domain)"/>
    <property type="match status" value="1"/>
</dbReference>
<dbReference type="GO" id="GO:0008483">
    <property type="term" value="F:transaminase activity"/>
    <property type="evidence" value="ECO:0007669"/>
    <property type="project" value="UniProtKB-KW"/>
</dbReference>
<evidence type="ECO:0000313" key="9">
    <source>
        <dbReference type="Proteomes" id="UP000739538"/>
    </source>
</evidence>
<reference evidence="8" key="1">
    <citation type="submission" date="2020-04" db="EMBL/GenBank/DDBJ databases">
        <authorList>
            <person name="Zhang T."/>
        </authorList>
    </citation>
    <scope>NUCLEOTIDE SEQUENCE</scope>
    <source>
        <strain evidence="8">HKST-UBA02</strain>
    </source>
</reference>
<evidence type="ECO:0000313" key="8">
    <source>
        <dbReference type="EMBL" id="MCA9755764.1"/>
    </source>
</evidence>
<dbReference type="PANTHER" id="PTHR46383:SF1">
    <property type="entry name" value="ASPARTATE AMINOTRANSFERASE"/>
    <property type="match status" value="1"/>
</dbReference>
<dbReference type="GO" id="GO:0006520">
    <property type="term" value="P:amino acid metabolic process"/>
    <property type="evidence" value="ECO:0007669"/>
    <property type="project" value="InterPro"/>
</dbReference>
<evidence type="ECO:0000259" key="7">
    <source>
        <dbReference type="Pfam" id="PF00155"/>
    </source>
</evidence>
<evidence type="ECO:0000256" key="2">
    <source>
        <dbReference type="ARBA" id="ARBA00007441"/>
    </source>
</evidence>
<name>A0A956SDY8_UNCEI</name>
<proteinExistence type="inferred from homology"/>